<evidence type="ECO:0008006" key="3">
    <source>
        <dbReference type="Google" id="ProtNLM"/>
    </source>
</evidence>
<gene>
    <name evidence="1" type="ORF">GV828_02205</name>
</gene>
<comment type="caution">
    <text evidence="1">The sequence shown here is derived from an EMBL/GenBank/DDBJ whole genome shotgun (WGS) entry which is preliminary data.</text>
</comment>
<evidence type="ECO:0000313" key="2">
    <source>
        <dbReference type="Proteomes" id="UP000798602"/>
    </source>
</evidence>
<accession>A0ABW9Z590</accession>
<keyword evidence="2" id="KW-1185">Reference proteome</keyword>
<dbReference type="EMBL" id="JAABLM010000002">
    <property type="protein sequence ID" value="NBL64008.1"/>
    <property type="molecule type" value="Genomic_DNA"/>
</dbReference>
<reference evidence="2" key="1">
    <citation type="submission" date="2020-01" db="EMBL/GenBank/DDBJ databases">
        <title>Sphingomonas sp. strain CSW-10.</title>
        <authorList>
            <person name="Chen W.-M."/>
        </authorList>
    </citation>
    <scope>NUCLEOTIDE SEQUENCE [LARGE SCALE GENOMIC DNA]</scope>
    <source>
        <strain evidence="2">NST-5</strain>
    </source>
</reference>
<name>A0ABW9Z590_9FLAO</name>
<sequence>MNNKNLILGIAAGIAAVAVMGYICNKKGYVNFNNILDKAGDIAGKIKDSAVKIKDSAIATSENAIEKGKNVTGEALNNAKATI</sequence>
<proteinExistence type="predicted"/>
<organism evidence="1 2">
    <name type="scientific">Flavobacterium ichthyis</name>
    <dbReference type="NCBI Taxonomy" id="2698827"/>
    <lineage>
        <taxon>Bacteria</taxon>
        <taxon>Pseudomonadati</taxon>
        <taxon>Bacteroidota</taxon>
        <taxon>Flavobacteriia</taxon>
        <taxon>Flavobacteriales</taxon>
        <taxon>Flavobacteriaceae</taxon>
        <taxon>Flavobacterium</taxon>
    </lineage>
</organism>
<dbReference type="RefSeq" id="WP_166535834.1">
    <property type="nucleotide sequence ID" value="NZ_JAABLM010000002.1"/>
</dbReference>
<protein>
    <recommendedName>
        <fullName evidence="3">YtxH domain-containing protein</fullName>
    </recommendedName>
</protein>
<dbReference type="Proteomes" id="UP000798602">
    <property type="component" value="Unassembled WGS sequence"/>
</dbReference>
<evidence type="ECO:0000313" key="1">
    <source>
        <dbReference type="EMBL" id="NBL64008.1"/>
    </source>
</evidence>